<feature type="transmembrane region" description="Helical" evidence="7">
    <location>
        <begin position="66"/>
        <end position="83"/>
    </location>
</feature>
<feature type="domain" description="Major facilitator superfamily (MFS) profile" evidence="8">
    <location>
        <begin position="24"/>
        <end position="468"/>
    </location>
</feature>
<evidence type="ECO:0000256" key="7">
    <source>
        <dbReference type="SAM" id="Phobius"/>
    </source>
</evidence>
<evidence type="ECO:0000256" key="6">
    <source>
        <dbReference type="ARBA" id="ARBA00023251"/>
    </source>
</evidence>
<evidence type="ECO:0000256" key="1">
    <source>
        <dbReference type="ARBA" id="ARBA00004651"/>
    </source>
</evidence>
<feature type="transmembrane region" description="Helical" evidence="7">
    <location>
        <begin position="366"/>
        <end position="385"/>
    </location>
</feature>
<dbReference type="Gene3D" id="1.20.1250.20">
    <property type="entry name" value="MFS general substrate transporter like domains"/>
    <property type="match status" value="1"/>
</dbReference>
<evidence type="ECO:0000256" key="4">
    <source>
        <dbReference type="ARBA" id="ARBA00022989"/>
    </source>
</evidence>
<reference evidence="9 10" key="1">
    <citation type="submission" date="2018-03" db="EMBL/GenBank/DDBJ databases">
        <title>Novel Streptomyces sp. from soil.</title>
        <authorList>
            <person name="Tan G.Y.A."/>
            <person name="Lee Z.Y."/>
        </authorList>
    </citation>
    <scope>NUCLEOTIDE SEQUENCE [LARGE SCALE GENOMIC DNA]</scope>
    <source>
        <strain evidence="9 10">ST5x</strain>
    </source>
</reference>
<feature type="transmembrane region" description="Helical" evidence="7">
    <location>
        <begin position="308"/>
        <end position="328"/>
    </location>
</feature>
<dbReference type="PANTHER" id="PTHR42718">
    <property type="entry name" value="MAJOR FACILITATOR SUPERFAMILY MULTIDRUG TRANSPORTER MFSC"/>
    <property type="match status" value="1"/>
</dbReference>
<keyword evidence="4 7" id="KW-1133">Transmembrane helix</keyword>
<feature type="transmembrane region" description="Helical" evidence="7">
    <location>
        <begin position="406"/>
        <end position="430"/>
    </location>
</feature>
<evidence type="ECO:0000259" key="8">
    <source>
        <dbReference type="PROSITE" id="PS50850"/>
    </source>
</evidence>
<feature type="transmembrane region" description="Helical" evidence="7">
    <location>
        <begin position="236"/>
        <end position="256"/>
    </location>
</feature>
<dbReference type="PANTHER" id="PTHR42718:SF9">
    <property type="entry name" value="MAJOR FACILITATOR SUPERFAMILY MULTIDRUG TRANSPORTER MFSC"/>
    <property type="match status" value="1"/>
</dbReference>
<feature type="transmembrane region" description="Helical" evidence="7">
    <location>
        <begin position="277"/>
        <end position="302"/>
    </location>
</feature>
<feature type="transmembrane region" description="Helical" evidence="7">
    <location>
        <begin position="115"/>
        <end position="136"/>
    </location>
</feature>
<keyword evidence="2" id="KW-0813">Transport</keyword>
<evidence type="ECO:0000256" key="2">
    <source>
        <dbReference type="ARBA" id="ARBA00022448"/>
    </source>
</evidence>
<proteinExistence type="predicted"/>
<organism evidence="9 10">
    <name type="scientific">Streptomyces solincola</name>
    <dbReference type="NCBI Taxonomy" id="2100817"/>
    <lineage>
        <taxon>Bacteria</taxon>
        <taxon>Bacillati</taxon>
        <taxon>Actinomycetota</taxon>
        <taxon>Actinomycetes</taxon>
        <taxon>Kitasatosporales</taxon>
        <taxon>Streptomycetaceae</taxon>
        <taxon>Streptomyces</taxon>
    </lineage>
</organism>
<dbReference type="GO" id="GO:0005886">
    <property type="term" value="C:plasma membrane"/>
    <property type="evidence" value="ECO:0007669"/>
    <property type="project" value="UniProtKB-SubCell"/>
</dbReference>
<dbReference type="GO" id="GO:0046677">
    <property type="term" value="P:response to antibiotic"/>
    <property type="evidence" value="ECO:0007669"/>
    <property type="project" value="UniProtKB-KW"/>
</dbReference>
<keyword evidence="10" id="KW-1185">Reference proteome</keyword>
<evidence type="ECO:0000256" key="5">
    <source>
        <dbReference type="ARBA" id="ARBA00023136"/>
    </source>
</evidence>
<dbReference type="PROSITE" id="PS50850">
    <property type="entry name" value="MFS"/>
    <property type="match status" value="1"/>
</dbReference>
<comment type="caution">
    <text evidence="9">The sequence shown here is derived from an EMBL/GenBank/DDBJ whole genome shotgun (WGS) entry which is preliminary data.</text>
</comment>
<feature type="transmembrane region" description="Helical" evidence="7">
    <location>
        <begin position="340"/>
        <end position="360"/>
    </location>
</feature>
<evidence type="ECO:0000256" key="3">
    <source>
        <dbReference type="ARBA" id="ARBA00022692"/>
    </source>
</evidence>
<sequence length="477" mass="48327">MVPVPPTAASETEGPGGRRRERWVLAATSLALGMTFADETLVGVALPTMRDDLGISGSLSHWVPNAYLLTFAVLAAAGGRFGDLVGTRRMFLLGTLGFAVASLLCGLATSGGALVVARAAQGAAAAAMLPQAMAIITNSFPPDRLGRAIGTYVGAASVALAVGPLLGGVLTESLGWRSVFFLNLAPAAAVLLIARVVVTPRTGAGHGARGFDGWGLVTSVAGLGLLVTAVMQSTEWHPTTVLALLAAGVLLLCGFARTETRRAEPLVDVRLLAGRRFLGSAVMVFCAQFSFLAAVLYGAMYVQDALRLGPAAAGLAMLPAMVPTLLLAPATGALSRRLGARPLTIVGAMGAALGFSLMAVATEAEVYWPFGAALLVWGISIPLVYNPALSVAMSAPPTARRGGTSGLLEMCLQIGGTLGTAVVGATLLRTHSGPNPLPGSTFAQGFFVTSGVLAAAALTQGLLMASDTWASGGAPSP</sequence>
<dbReference type="Proteomes" id="UP000239322">
    <property type="component" value="Unassembled WGS sequence"/>
</dbReference>
<keyword evidence="6" id="KW-0046">Antibiotic resistance</keyword>
<name>A0A2S9PZS2_9ACTN</name>
<feature type="transmembrane region" description="Helical" evidence="7">
    <location>
        <begin position="90"/>
        <end position="109"/>
    </location>
</feature>
<feature type="transmembrane region" description="Helical" evidence="7">
    <location>
        <begin position="148"/>
        <end position="167"/>
    </location>
</feature>
<dbReference type="CDD" id="cd17321">
    <property type="entry name" value="MFS_MMR_MDR_like"/>
    <property type="match status" value="1"/>
</dbReference>
<feature type="transmembrane region" description="Helical" evidence="7">
    <location>
        <begin position="210"/>
        <end position="230"/>
    </location>
</feature>
<feature type="transmembrane region" description="Helical" evidence="7">
    <location>
        <begin position="442"/>
        <end position="463"/>
    </location>
</feature>
<protein>
    <submittedName>
        <fullName evidence="9">MFS transporter</fullName>
    </submittedName>
</protein>
<dbReference type="Gene3D" id="1.20.1720.10">
    <property type="entry name" value="Multidrug resistance protein D"/>
    <property type="match status" value="1"/>
</dbReference>
<evidence type="ECO:0000313" key="9">
    <source>
        <dbReference type="EMBL" id="PRH79843.1"/>
    </source>
</evidence>
<feature type="transmembrane region" description="Helical" evidence="7">
    <location>
        <begin position="179"/>
        <end position="198"/>
    </location>
</feature>
<dbReference type="OrthoDB" id="9781469at2"/>
<dbReference type="EMBL" id="PVLV01000097">
    <property type="protein sequence ID" value="PRH79843.1"/>
    <property type="molecule type" value="Genomic_DNA"/>
</dbReference>
<evidence type="ECO:0000313" key="10">
    <source>
        <dbReference type="Proteomes" id="UP000239322"/>
    </source>
</evidence>
<dbReference type="GO" id="GO:0022857">
    <property type="term" value="F:transmembrane transporter activity"/>
    <property type="evidence" value="ECO:0007669"/>
    <property type="project" value="InterPro"/>
</dbReference>
<accession>A0A2S9PZS2</accession>
<dbReference type="SUPFAM" id="SSF103473">
    <property type="entry name" value="MFS general substrate transporter"/>
    <property type="match status" value="1"/>
</dbReference>
<dbReference type="InterPro" id="IPR036259">
    <property type="entry name" value="MFS_trans_sf"/>
</dbReference>
<dbReference type="Pfam" id="PF07690">
    <property type="entry name" value="MFS_1"/>
    <property type="match status" value="1"/>
</dbReference>
<keyword evidence="3 7" id="KW-0812">Transmembrane</keyword>
<dbReference type="InterPro" id="IPR020846">
    <property type="entry name" value="MFS_dom"/>
</dbReference>
<keyword evidence="5 7" id="KW-0472">Membrane</keyword>
<dbReference type="AlphaFoldDB" id="A0A2S9PZS2"/>
<comment type="subcellular location">
    <subcellularLocation>
        <location evidence="1">Cell membrane</location>
        <topology evidence="1">Multi-pass membrane protein</topology>
    </subcellularLocation>
</comment>
<dbReference type="InterPro" id="IPR011701">
    <property type="entry name" value="MFS"/>
</dbReference>
<gene>
    <name evidence="9" type="ORF">C6N75_07525</name>
</gene>